<sequence>MKRITIFCLLSLASLVYADPFDKSQRALSVSSQLSVESFHNLACEQARHNHIVFFDDVPFQELILIGLLKQESDWQALFVNKKQELIQVQKGDFLAKEMVQVENIDKQSVQLLLREKPNCQKTSQLLLRL</sequence>
<dbReference type="HOGENOM" id="CLU_159115_0_0_6"/>
<comment type="caution">
    <text evidence="2">The sequence shown here is derived from an EMBL/GenBank/DDBJ whole genome shotgun (WGS) entry which is preliminary data.</text>
</comment>
<dbReference type="OrthoDB" id="5679376at2"/>
<evidence type="ECO:0000313" key="3">
    <source>
        <dbReference type="Proteomes" id="UP000005519"/>
    </source>
</evidence>
<evidence type="ECO:0000256" key="1">
    <source>
        <dbReference type="SAM" id="SignalP"/>
    </source>
</evidence>
<name>C9PM31_9PAST</name>
<dbReference type="InterPro" id="IPR007446">
    <property type="entry name" value="PilP"/>
</dbReference>
<dbReference type="Proteomes" id="UP000005519">
    <property type="component" value="Unassembled WGS sequence"/>
</dbReference>
<proteinExistence type="predicted"/>
<dbReference type="Pfam" id="PF04351">
    <property type="entry name" value="PilP"/>
    <property type="match status" value="1"/>
</dbReference>
<feature type="chain" id="PRO_5002998534" description="Pilus assembly protein PilP" evidence="1">
    <location>
        <begin position="19"/>
        <end position="130"/>
    </location>
</feature>
<accession>C9PM31</accession>
<feature type="signal peptide" evidence="1">
    <location>
        <begin position="1"/>
        <end position="18"/>
    </location>
</feature>
<protein>
    <recommendedName>
        <fullName evidence="4">Pilus assembly protein PilP</fullName>
    </recommendedName>
</protein>
<reference evidence="2 3" key="1">
    <citation type="submission" date="2009-10" db="EMBL/GenBank/DDBJ databases">
        <authorList>
            <person name="Muzny D."/>
            <person name="Qin X."/>
            <person name="Deng J."/>
            <person name="Jiang H."/>
            <person name="Liu Y."/>
            <person name="Qu J."/>
            <person name="Song X.-Z."/>
            <person name="Zhang L."/>
            <person name="Thornton R."/>
            <person name="Coyle M."/>
            <person name="Francisco L."/>
            <person name="Jackson L."/>
            <person name="Javaid M."/>
            <person name="Korchina V."/>
            <person name="Kovar C."/>
            <person name="Mata R."/>
            <person name="Mathew T."/>
            <person name="Ngo R."/>
            <person name="Nguyen L."/>
            <person name="Nguyen N."/>
            <person name="Okwuonu G."/>
            <person name="Ongeri F."/>
            <person name="Pham C."/>
            <person name="Simmons D."/>
            <person name="Wilczek-Boney K."/>
            <person name="Hale W."/>
            <person name="Jakkamsetti A."/>
            <person name="Pham P."/>
            <person name="Ruth R."/>
            <person name="San Lucas F."/>
            <person name="Warren J."/>
            <person name="Zhang J."/>
            <person name="Zhao Z."/>
            <person name="Zhou C."/>
            <person name="Zhu D."/>
            <person name="Lee S."/>
            <person name="Bess C."/>
            <person name="Blankenburg K."/>
            <person name="Forbes L."/>
            <person name="Fu Q."/>
            <person name="Gubbala S."/>
            <person name="Hirani K."/>
            <person name="Jayaseelan J.C."/>
            <person name="Lara F."/>
            <person name="Munidasa M."/>
            <person name="Palculict T."/>
            <person name="Patil S."/>
            <person name="Pu L.-L."/>
            <person name="Saada N."/>
            <person name="Tang L."/>
            <person name="Weissenberger G."/>
            <person name="Zhu Y."/>
            <person name="Hemphill L."/>
            <person name="Shang Y."/>
            <person name="Youmans B."/>
            <person name="Ayvaz T."/>
            <person name="Ross M."/>
            <person name="Santibanez J."/>
            <person name="Aqrawi P."/>
            <person name="Gross S."/>
            <person name="Joshi V."/>
            <person name="Fowler G."/>
            <person name="Nazareth L."/>
            <person name="Reid J."/>
            <person name="Worley K."/>
            <person name="Petrosino J."/>
            <person name="Highlander S."/>
            <person name="Gibbs R."/>
        </authorList>
    </citation>
    <scope>NUCLEOTIDE SEQUENCE [LARGE SCALE GENOMIC DNA]</scope>
    <source>
        <strain evidence="2 3">ATCC 43325</strain>
    </source>
</reference>
<organism evidence="2 3">
    <name type="scientific">Pasteurella dagmatis ATCC 43325</name>
    <dbReference type="NCBI Taxonomy" id="667128"/>
    <lineage>
        <taxon>Bacteria</taxon>
        <taxon>Pseudomonadati</taxon>
        <taxon>Pseudomonadota</taxon>
        <taxon>Gammaproteobacteria</taxon>
        <taxon>Pasteurellales</taxon>
        <taxon>Pasteurellaceae</taxon>
        <taxon>Pasteurella</taxon>
    </lineage>
</organism>
<dbReference type="STRING" id="667128.HMPREF0621_0055"/>
<evidence type="ECO:0008006" key="4">
    <source>
        <dbReference type="Google" id="ProtNLM"/>
    </source>
</evidence>
<dbReference type="Gene3D" id="2.30.30.830">
    <property type="match status" value="1"/>
</dbReference>
<dbReference type="RefSeq" id="WP_005764895.1">
    <property type="nucleotide sequence ID" value="NZ_GG704815.1"/>
</dbReference>
<dbReference type="EMBL" id="ACZR01000001">
    <property type="protein sequence ID" value="EEX51251.1"/>
    <property type="molecule type" value="Genomic_DNA"/>
</dbReference>
<dbReference type="AlphaFoldDB" id="C9PM31"/>
<gene>
    <name evidence="2" type="ORF">HMPREF0621_0055</name>
</gene>
<keyword evidence="3" id="KW-1185">Reference proteome</keyword>
<evidence type="ECO:0000313" key="2">
    <source>
        <dbReference type="EMBL" id="EEX51251.1"/>
    </source>
</evidence>
<keyword evidence="1" id="KW-0732">Signal</keyword>